<evidence type="ECO:0000313" key="2">
    <source>
        <dbReference type="Proteomes" id="UP001065298"/>
    </source>
</evidence>
<proteinExistence type="predicted"/>
<dbReference type="EMBL" id="CM046513">
    <property type="protein sequence ID" value="KAI8652382.1"/>
    <property type="molecule type" value="Genomic_DNA"/>
</dbReference>
<comment type="caution">
    <text evidence="1">The sequence shown here is derived from an EMBL/GenBank/DDBJ whole genome shotgun (WGS) entry which is preliminary data.</text>
</comment>
<evidence type="ECO:0000313" key="1">
    <source>
        <dbReference type="EMBL" id="KAI8652382.1"/>
    </source>
</evidence>
<keyword evidence="2" id="KW-1185">Reference proteome</keyword>
<dbReference type="Proteomes" id="UP001065298">
    <property type="component" value="Chromosome 11"/>
</dbReference>
<gene>
    <name evidence="1" type="ORF">NCS57_01301800</name>
</gene>
<name>A0ACC0QEU2_9HYPO</name>
<organism evidence="1 2">
    <name type="scientific">Fusarium keratoplasticum</name>
    <dbReference type="NCBI Taxonomy" id="1328300"/>
    <lineage>
        <taxon>Eukaryota</taxon>
        <taxon>Fungi</taxon>
        <taxon>Dikarya</taxon>
        <taxon>Ascomycota</taxon>
        <taxon>Pezizomycotina</taxon>
        <taxon>Sordariomycetes</taxon>
        <taxon>Hypocreomycetidae</taxon>
        <taxon>Hypocreales</taxon>
        <taxon>Nectriaceae</taxon>
        <taxon>Fusarium</taxon>
        <taxon>Fusarium solani species complex</taxon>
    </lineage>
</organism>
<sequence length="405" mass="45318">MTTFPTINGTEVFRLPPPDYGPLNFANPKQQKKLEHYLIFGLGAPLALIALLQRYYTKIFLSKGLQIDDGFMFLGWLFSVLTQALLIASIAQGGMCAHSWEMSLADFQRYSLISYLCGPIYQLCNGFIKLSLLSFYLHLSPQRCFRIAVWLTIGIVTAYTVIITFMMWFLCNPPRKAFDFKVEGGSCTDAAILYMATAVSNIVTDVILFVLPIPMVYNLHMPKIQKFGAIIVFAIGSLTVATSVTRLVYLPVVLASTDVSWDSAPANIWTFIEANLFVICGSMPTLRKFFKHFMPRIVGSSGASHYGTTSYGQHQQSNTRSRVRKGRSQYAQFPEDNATELERFSDDDNKNGGTVVVGNASTEGLRDDHSERAILQTQTFKNSSVLIMSHRVAEGRRIPFPTMLE</sequence>
<reference evidence="1" key="1">
    <citation type="submission" date="2022-06" db="EMBL/GenBank/DDBJ databases">
        <title>Fusarium solani species complex genomes reveal bases of compartmentalisation and animal pathogenesis.</title>
        <authorList>
            <person name="Tsai I.J."/>
        </authorList>
    </citation>
    <scope>NUCLEOTIDE SEQUENCE</scope>
    <source>
        <strain evidence="1">Fu6.1</strain>
    </source>
</reference>
<protein>
    <submittedName>
        <fullName evidence="1">Uncharacterized protein</fullName>
    </submittedName>
</protein>
<accession>A0ACC0QEU2</accession>